<name>A0A075UY41_9PSEU</name>
<feature type="region of interest" description="Disordered" evidence="1">
    <location>
        <begin position="212"/>
        <end position="248"/>
    </location>
</feature>
<dbReference type="KEGG" id="aja:AJAP_31550"/>
<gene>
    <name evidence="2" type="ORF">AJAP_31550</name>
</gene>
<evidence type="ECO:0000256" key="1">
    <source>
        <dbReference type="SAM" id="MobiDB-lite"/>
    </source>
</evidence>
<accession>A0A075UY41</accession>
<feature type="region of interest" description="Disordered" evidence="1">
    <location>
        <begin position="66"/>
        <end position="95"/>
    </location>
</feature>
<organism evidence="2 3">
    <name type="scientific">Amycolatopsis japonica</name>
    <dbReference type="NCBI Taxonomy" id="208439"/>
    <lineage>
        <taxon>Bacteria</taxon>
        <taxon>Bacillati</taxon>
        <taxon>Actinomycetota</taxon>
        <taxon>Actinomycetes</taxon>
        <taxon>Pseudonocardiales</taxon>
        <taxon>Pseudonocardiaceae</taxon>
        <taxon>Amycolatopsis</taxon>
        <taxon>Amycolatopsis japonica group</taxon>
    </lineage>
</organism>
<evidence type="ECO:0000313" key="2">
    <source>
        <dbReference type="EMBL" id="AIG79132.1"/>
    </source>
</evidence>
<feature type="compositionally biased region" description="Low complexity" evidence="1">
    <location>
        <begin position="223"/>
        <end position="234"/>
    </location>
</feature>
<keyword evidence="3" id="KW-1185">Reference proteome</keyword>
<dbReference type="Proteomes" id="UP000028492">
    <property type="component" value="Chromosome"/>
</dbReference>
<proteinExistence type="predicted"/>
<evidence type="ECO:0000313" key="3">
    <source>
        <dbReference type="Proteomes" id="UP000028492"/>
    </source>
</evidence>
<protein>
    <submittedName>
        <fullName evidence="2">Uncharacterized protein</fullName>
    </submittedName>
</protein>
<reference evidence="2 3" key="1">
    <citation type="journal article" date="2014" name="J. Biotechnol.">
        <title>Complete genome sequence of the actinobacterium Amycolatopsis japonica MG417-CF17(T) (=DSM 44213T) producing (S,S)-N,N'-ethylenediaminedisuccinic acid.</title>
        <authorList>
            <person name="Stegmann E."/>
            <person name="Albersmeier A."/>
            <person name="Spohn M."/>
            <person name="Gert H."/>
            <person name="Weber T."/>
            <person name="Wohlleben W."/>
            <person name="Kalinowski J."/>
            <person name="Ruckert C."/>
        </authorList>
    </citation>
    <scope>NUCLEOTIDE SEQUENCE [LARGE SCALE GENOMIC DNA]</scope>
    <source>
        <strain evidence="3">MG417-CF17 (DSM 44213)</strain>
    </source>
</reference>
<dbReference type="EMBL" id="CP008953">
    <property type="protein sequence ID" value="AIG79132.1"/>
    <property type="molecule type" value="Genomic_DNA"/>
</dbReference>
<dbReference type="HOGENOM" id="CLU_1118336_0_0_11"/>
<dbReference type="AlphaFoldDB" id="A0A075UY41"/>
<sequence>MAGSVAAQRTTVGPILDEYFSPLSSPRVWVMEESDPYTVLVRGWQPVIDGEAWLLNHLEQNAAEWDTRHRTTPSWSPGMTGHDPAAASNSVPHPPGTDPATCRNAFIPYVAGEVGRGLAGPVGPLLPRIETWELHTCAIGSFVLRATVDAIDQTAGTATVNIWMQNEMSRSSFGRFASRAVVSGQATQYMWWLCSSRRTGRSQVGCTRLGAASRNRSTPTALRRAVGATGGSSSTRRRDPRSRSGVGS</sequence>